<dbReference type="eggNOG" id="COG3539">
    <property type="taxonomic scope" value="Bacteria"/>
</dbReference>
<comment type="similarity">
    <text evidence="2">Belongs to the fimbrial protein family.</text>
</comment>
<evidence type="ECO:0000256" key="4">
    <source>
        <dbReference type="ARBA" id="ARBA00023263"/>
    </source>
</evidence>
<comment type="caution">
    <text evidence="7">The sequence shown here is derived from an EMBL/GenBank/DDBJ whole genome shotgun (WGS) entry which is preliminary data.</text>
</comment>
<dbReference type="HOGENOM" id="CLU_1515306_0_0_6"/>
<proteinExistence type="inferred from homology"/>
<dbReference type="AlphaFoldDB" id="D4BJZ1"/>
<dbReference type="Pfam" id="PF00419">
    <property type="entry name" value="Fimbrial"/>
    <property type="match status" value="1"/>
</dbReference>
<reference evidence="7 8" key="1">
    <citation type="submission" date="2010-02" db="EMBL/GenBank/DDBJ databases">
        <authorList>
            <person name="Weinstock G."/>
            <person name="Sodergren E."/>
            <person name="Clifton S."/>
            <person name="Fulton L."/>
            <person name="Fulton B."/>
            <person name="Courtney L."/>
            <person name="Fronick C."/>
            <person name="Harrison M."/>
            <person name="Strong C."/>
            <person name="Farmer C."/>
            <person name="Delahaunty K."/>
            <person name="Markovic C."/>
            <person name="Hall O."/>
            <person name="Minx P."/>
            <person name="Tomlinson C."/>
            <person name="Mitreva M."/>
            <person name="Nelson J."/>
            <person name="Hou S."/>
            <person name="Wollam A."/>
            <person name="Pepin K.H."/>
            <person name="Johnson M."/>
            <person name="Bhonagiri V."/>
            <person name="Zhang X."/>
            <person name="Suruliraj S."/>
            <person name="Warren W."/>
            <person name="Chinwalla A."/>
            <person name="Mardis E.R."/>
            <person name="Wilson R.K."/>
        </authorList>
    </citation>
    <scope>NUCLEOTIDE SEQUENCE [LARGE SCALE GENOMIC DNA]</scope>
    <source>
        <strain evidence="7 8">ATCC 29220</strain>
    </source>
</reference>
<dbReference type="InterPro" id="IPR000259">
    <property type="entry name" value="Adhesion_dom_fimbrial"/>
</dbReference>
<dbReference type="PROSITE" id="PS51257">
    <property type="entry name" value="PROKAR_LIPOPROTEIN"/>
    <property type="match status" value="1"/>
</dbReference>
<evidence type="ECO:0000256" key="3">
    <source>
        <dbReference type="ARBA" id="ARBA00022729"/>
    </source>
</evidence>
<evidence type="ECO:0000313" key="7">
    <source>
        <dbReference type="EMBL" id="EFE06006.1"/>
    </source>
</evidence>
<gene>
    <name evidence="7" type="ORF">CIT292_10985</name>
</gene>
<feature type="chain" id="PRO_5003054076" evidence="5">
    <location>
        <begin position="23"/>
        <end position="177"/>
    </location>
</feature>
<keyword evidence="3 5" id="KW-0732">Signal</keyword>
<accession>D4BJZ1</accession>
<dbReference type="GO" id="GO:0043709">
    <property type="term" value="P:cell adhesion involved in single-species biofilm formation"/>
    <property type="evidence" value="ECO:0007669"/>
    <property type="project" value="TreeGrafter"/>
</dbReference>
<feature type="domain" description="Fimbrial-type adhesion" evidence="6">
    <location>
        <begin position="31"/>
        <end position="176"/>
    </location>
</feature>
<evidence type="ECO:0000256" key="1">
    <source>
        <dbReference type="ARBA" id="ARBA00004561"/>
    </source>
</evidence>
<dbReference type="GO" id="GO:0009289">
    <property type="term" value="C:pilus"/>
    <property type="evidence" value="ECO:0007669"/>
    <property type="project" value="UniProtKB-SubCell"/>
</dbReference>
<organism evidence="7 8">
    <name type="scientific">Citrobacter youngae ATCC 29220</name>
    <dbReference type="NCBI Taxonomy" id="500640"/>
    <lineage>
        <taxon>Bacteria</taxon>
        <taxon>Pseudomonadati</taxon>
        <taxon>Pseudomonadota</taxon>
        <taxon>Gammaproteobacteria</taxon>
        <taxon>Enterobacterales</taxon>
        <taxon>Enterobacteriaceae</taxon>
        <taxon>Citrobacter</taxon>
        <taxon>Citrobacter freundii complex</taxon>
    </lineage>
</organism>
<dbReference type="PANTHER" id="PTHR33420:SF3">
    <property type="entry name" value="FIMBRIAL SUBUNIT ELFA"/>
    <property type="match status" value="1"/>
</dbReference>
<dbReference type="InterPro" id="IPR050263">
    <property type="entry name" value="Bact_Fimbrial_Adh_Pro"/>
</dbReference>
<dbReference type="InterPro" id="IPR008966">
    <property type="entry name" value="Adhesion_dom_sf"/>
</dbReference>
<dbReference type="Gene3D" id="2.60.40.1090">
    <property type="entry name" value="Fimbrial-type adhesion domain"/>
    <property type="match status" value="1"/>
</dbReference>
<evidence type="ECO:0000259" key="6">
    <source>
        <dbReference type="Pfam" id="PF00419"/>
    </source>
</evidence>
<protein>
    <submittedName>
        <fullName evidence="7">Fimbrial protein</fullName>
    </submittedName>
</protein>
<dbReference type="Proteomes" id="UP000003880">
    <property type="component" value="Unassembled WGS sequence"/>
</dbReference>
<keyword evidence="4" id="KW-0281">Fimbrium</keyword>
<comment type="subcellular location">
    <subcellularLocation>
        <location evidence="1">Fimbrium</location>
    </subcellularLocation>
</comment>
<evidence type="ECO:0000256" key="5">
    <source>
        <dbReference type="SAM" id="SignalP"/>
    </source>
</evidence>
<dbReference type="SUPFAM" id="SSF49401">
    <property type="entry name" value="Bacterial adhesins"/>
    <property type="match status" value="1"/>
</dbReference>
<sequence>MKKIIQLGILAAAITASCATNAADSKGVAVEFSGILANSSCNVSVNGGQTIDMGTVSTAGLKIGDETEAVPFTVDISGCPSSISTASLDFEGTSFTGDNTLFALTSTVGDQLHQIGMKINAVGYGSGVSLTPNVGSGPETLTDGAVSIPLSASLKLKSSTVDEGKFAVSTSLHVIYD</sequence>
<dbReference type="PANTHER" id="PTHR33420">
    <property type="entry name" value="FIMBRIAL SUBUNIT ELFA-RELATED"/>
    <property type="match status" value="1"/>
</dbReference>
<feature type="signal peptide" evidence="5">
    <location>
        <begin position="1"/>
        <end position="22"/>
    </location>
</feature>
<dbReference type="EMBL" id="ABWL02000026">
    <property type="protein sequence ID" value="EFE06006.1"/>
    <property type="molecule type" value="Genomic_DNA"/>
</dbReference>
<dbReference type="InterPro" id="IPR036937">
    <property type="entry name" value="Adhesion_dom_fimbrial_sf"/>
</dbReference>
<name>D4BJZ1_9ENTR</name>
<evidence type="ECO:0000313" key="8">
    <source>
        <dbReference type="Proteomes" id="UP000003880"/>
    </source>
</evidence>
<evidence type="ECO:0000256" key="2">
    <source>
        <dbReference type="ARBA" id="ARBA00006671"/>
    </source>
</evidence>
<dbReference type="RefSeq" id="WP_006688126.1">
    <property type="nucleotide sequence ID" value="NZ_GG730303.1"/>
</dbReference>